<evidence type="ECO:0000313" key="2">
    <source>
        <dbReference type="Proteomes" id="UP001159364"/>
    </source>
</evidence>
<evidence type="ECO:0000313" key="1">
    <source>
        <dbReference type="EMBL" id="KAJ8764253.1"/>
    </source>
</evidence>
<proteinExistence type="predicted"/>
<comment type="caution">
    <text evidence="1">The sequence shown here is derived from an EMBL/GenBank/DDBJ whole genome shotgun (WGS) entry which is preliminary data.</text>
</comment>
<dbReference type="AlphaFoldDB" id="A0AAV8TDP5"/>
<gene>
    <name evidence="1" type="ORF">K2173_005993</name>
</gene>
<keyword evidence="2" id="KW-1185">Reference proteome</keyword>
<accession>A0AAV8TDP5</accession>
<reference evidence="1 2" key="1">
    <citation type="submission" date="2021-09" db="EMBL/GenBank/DDBJ databases">
        <title>Genomic insights and catalytic innovation underlie evolution of tropane alkaloids biosynthesis.</title>
        <authorList>
            <person name="Wang Y.-J."/>
            <person name="Tian T."/>
            <person name="Huang J.-P."/>
            <person name="Huang S.-X."/>
        </authorList>
    </citation>
    <scope>NUCLEOTIDE SEQUENCE [LARGE SCALE GENOMIC DNA]</scope>
    <source>
        <strain evidence="1">KIB-2018</strain>
        <tissue evidence="1">Leaf</tissue>
    </source>
</reference>
<name>A0AAV8TDP5_9ROSI</name>
<sequence>MTKAIKPCPRSQDLGATDLTGFDFESISQSGYPPSIPIEAPASATPQQLSKAGKVFRRCCHAVSLWLVEWRGKKREEEETVLEW</sequence>
<organism evidence="1 2">
    <name type="scientific">Erythroxylum novogranatense</name>
    <dbReference type="NCBI Taxonomy" id="1862640"/>
    <lineage>
        <taxon>Eukaryota</taxon>
        <taxon>Viridiplantae</taxon>
        <taxon>Streptophyta</taxon>
        <taxon>Embryophyta</taxon>
        <taxon>Tracheophyta</taxon>
        <taxon>Spermatophyta</taxon>
        <taxon>Magnoliopsida</taxon>
        <taxon>eudicotyledons</taxon>
        <taxon>Gunneridae</taxon>
        <taxon>Pentapetalae</taxon>
        <taxon>rosids</taxon>
        <taxon>fabids</taxon>
        <taxon>Malpighiales</taxon>
        <taxon>Erythroxylaceae</taxon>
        <taxon>Erythroxylum</taxon>
    </lineage>
</organism>
<dbReference type="Proteomes" id="UP001159364">
    <property type="component" value="Linkage Group LG05"/>
</dbReference>
<protein>
    <submittedName>
        <fullName evidence="1">Uncharacterized protein</fullName>
    </submittedName>
</protein>
<dbReference type="EMBL" id="JAIWQS010000005">
    <property type="protein sequence ID" value="KAJ8764253.1"/>
    <property type="molecule type" value="Genomic_DNA"/>
</dbReference>